<reference evidence="3" key="1">
    <citation type="journal article" date="2020" name="mSystems">
        <title>Genome- and Community-Level Interaction Insights into Carbon Utilization and Element Cycling Functions of Hydrothermarchaeota in Hydrothermal Sediment.</title>
        <authorList>
            <person name="Zhou Z."/>
            <person name="Liu Y."/>
            <person name="Xu W."/>
            <person name="Pan J."/>
            <person name="Luo Z.H."/>
            <person name="Li M."/>
        </authorList>
    </citation>
    <scope>NUCLEOTIDE SEQUENCE [LARGE SCALE GENOMIC DNA]</scope>
    <source>
        <strain evidence="3">SpSt-381</strain>
    </source>
</reference>
<dbReference type="InterPro" id="IPR010131">
    <property type="entry name" value="MdtP/NodT-like"/>
</dbReference>
<evidence type="ECO:0000256" key="1">
    <source>
        <dbReference type="ARBA" id="ARBA00007613"/>
    </source>
</evidence>
<dbReference type="AlphaFoldDB" id="A0A832I136"/>
<gene>
    <name evidence="3" type="ORF">ENR23_03680</name>
</gene>
<proteinExistence type="inferred from homology"/>
<feature type="signal peptide" evidence="2">
    <location>
        <begin position="1"/>
        <end position="34"/>
    </location>
</feature>
<sequence length="444" mass="48217">MRCRAPPPTGNHAMKTAVFVIAACGMCCAPLARAQAPEADPNEVQVPRDLTLGDALRLALDANPGLRALGLELRKAEGRTRQAAVRPNPGLALDVENFGGTLPGVSRSEATLSVGQILELGGKRPARIGAARADEAVVSLDVAAGRLALVAEVVTRYLEAIAADRALALSHEEVRAAEEAATTTAQRVRAGAAHPVEQRRAEVELANAKLERTTVEVEASLTRTRLSLLWGDAEPRFEQLLGGLDSLAGPPSLDSIAARAETSPVLARWRAERDARRKRLDLERARRIPDLTAQAGVRSFAETSDRALVGVVGFPLPLFDRNRGAIQEATAALEQVPNQEAQARVEVRRALAEAHATLRRARGKVETLRHEVLPEAQRAFEEMRVGFERGRFTYLDLLEARRTWIRARREELQTLLIGHLAIAELERLIGGPLETPSREGGPER</sequence>
<protein>
    <submittedName>
        <fullName evidence="3">TolC family protein</fullName>
    </submittedName>
</protein>
<evidence type="ECO:0000313" key="3">
    <source>
        <dbReference type="EMBL" id="HGZ42523.1"/>
    </source>
</evidence>
<comment type="similarity">
    <text evidence="1">Belongs to the outer membrane factor (OMF) (TC 1.B.17) family.</text>
</comment>
<dbReference type="InterPro" id="IPR003423">
    <property type="entry name" value="OMP_efflux"/>
</dbReference>
<dbReference type="EMBL" id="DSQF01000005">
    <property type="protein sequence ID" value="HGZ42523.1"/>
    <property type="molecule type" value="Genomic_DNA"/>
</dbReference>
<dbReference type="Gene3D" id="1.20.1600.10">
    <property type="entry name" value="Outer membrane efflux proteins (OEP)"/>
    <property type="match status" value="1"/>
</dbReference>
<name>A0A832I136_UNCEI</name>
<organism evidence="3">
    <name type="scientific">Eiseniibacteriota bacterium</name>
    <dbReference type="NCBI Taxonomy" id="2212470"/>
    <lineage>
        <taxon>Bacteria</taxon>
        <taxon>Candidatus Eiseniibacteriota</taxon>
    </lineage>
</organism>
<dbReference type="PANTHER" id="PTHR30203:SF24">
    <property type="entry name" value="BLR4935 PROTEIN"/>
    <property type="match status" value="1"/>
</dbReference>
<keyword evidence="2" id="KW-0732">Signal</keyword>
<feature type="chain" id="PRO_5032355833" evidence="2">
    <location>
        <begin position="35"/>
        <end position="444"/>
    </location>
</feature>
<comment type="caution">
    <text evidence="3">The sequence shown here is derived from an EMBL/GenBank/DDBJ whole genome shotgun (WGS) entry which is preliminary data.</text>
</comment>
<dbReference type="PANTHER" id="PTHR30203">
    <property type="entry name" value="OUTER MEMBRANE CATION EFFLUX PROTEIN"/>
    <property type="match status" value="1"/>
</dbReference>
<dbReference type="Pfam" id="PF02321">
    <property type="entry name" value="OEP"/>
    <property type="match status" value="2"/>
</dbReference>
<evidence type="ECO:0000256" key="2">
    <source>
        <dbReference type="SAM" id="SignalP"/>
    </source>
</evidence>
<dbReference type="SUPFAM" id="SSF56954">
    <property type="entry name" value="Outer membrane efflux proteins (OEP)"/>
    <property type="match status" value="1"/>
</dbReference>
<accession>A0A832I136</accession>
<dbReference type="GO" id="GO:0015562">
    <property type="term" value="F:efflux transmembrane transporter activity"/>
    <property type="evidence" value="ECO:0007669"/>
    <property type="project" value="InterPro"/>
</dbReference>